<gene>
    <name evidence="2" type="ORF">HGM15179_018488</name>
</gene>
<sequence>MGFWRPYILAHSQIVSPLYFMMQTKNNFKWSPEQQEAFKQIKQETAHTVALRPVRKGQDVKNMVYTAAKENGPSWTLRQKVPEETQGQYFGILSGAYRGSEASYTPTEKEILAAYEGVQAASEVIGTKAQLLLAPQLPVLNWMFKGKVLCNILCHRRYLK</sequence>
<accession>A0A8K1FYX8</accession>
<dbReference type="SUPFAM" id="SSF56672">
    <property type="entry name" value="DNA/RNA polymerases"/>
    <property type="match status" value="1"/>
</dbReference>
<dbReference type="OrthoDB" id="116216at2759"/>
<dbReference type="AlphaFoldDB" id="A0A8K1FYX8"/>
<organism evidence="2 3">
    <name type="scientific">Zosterops borbonicus</name>
    <dbReference type="NCBI Taxonomy" id="364589"/>
    <lineage>
        <taxon>Eukaryota</taxon>
        <taxon>Metazoa</taxon>
        <taxon>Chordata</taxon>
        <taxon>Craniata</taxon>
        <taxon>Vertebrata</taxon>
        <taxon>Euteleostomi</taxon>
        <taxon>Archelosauria</taxon>
        <taxon>Archosauria</taxon>
        <taxon>Dinosauria</taxon>
        <taxon>Saurischia</taxon>
        <taxon>Theropoda</taxon>
        <taxon>Coelurosauria</taxon>
        <taxon>Aves</taxon>
        <taxon>Neognathae</taxon>
        <taxon>Neoaves</taxon>
        <taxon>Telluraves</taxon>
        <taxon>Australaves</taxon>
        <taxon>Passeriformes</taxon>
        <taxon>Sylvioidea</taxon>
        <taxon>Zosteropidae</taxon>
        <taxon>Zosterops</taxon>
    </lineage>
</organism>
<name>A0A8K1FYX8_9PASS</name>
<proteinExistence type="predicted"/>
<keyword evidence="3" id="KW-1185">Reference proteome</keyword>
<evidence type="ECO:0000259" key="1">
    <source>
        <dbReference type="Pfam" id="PF17919"/>
    </source>
</evidence>
<dbReference type="InterPro" id="IPR043128">
    <property type="entry name" value="Rev_trsase/Diguanyl_cyclase"/>
</dbReference>
<feature type="domain" description="Reverse transcriptase/retrotransposon-derived protein RNase H-like" evidence="1">
    <location>
        <begin position="30"/>
        <end position="125"/>
    </location>
</feature>
<evidence type="ECO:0000313" key="3">
    <source>
        <dbReference type="Proteomes" id="UP000796761"/>
    </source>
</evidence>
<dbReference type="PANTHER" id="PTHR33064">
    <property type="entry name" value="POL PROTEIN"/>
    <property type="match status" value="1"/>
</dbReference>
<dbReference type="EMBL" id="SWJQ01001291">
    <property type="protein sequence ID" value="TRZ08617.1"/>
    <property type="molecule type" value="Genomic_DNA"/>
</dbReference>
<evidence type="ECO:0000313" key="2">
    <source>
        <dbReference type="EMBL" id="TRZ08617.1"/>
    </source>
</evidence>
<dbReference type="InterPro" id="IPR051320">
    <property type="entry name" value="Viral_Replic_Matur_Polypro"/>
</dbReference>
<comment type="caution">
    <text evidence="2">The sequence shown here is derived from an EMBL/GenBank/DDBJ whole genome shotgun (WGS) entry which is preliminary data.</text>
</comment>
<protein>
    <recommendedName>
        <fullName evidence="1">Reverse transcriptase/retrotransposon-derived protein RNase H-like domain-containing protein</fullName>
    </recommendedName>
</protein>
<dbReference type="Gene3D" id="3.30.70.270">
    <property type="match status" value="1"/>
</dbReference>
<dbReference type="InterPro" id="IPR041577">
    <property type="entry name" value="RT_RNaseH_2"/>
</dbReference>
<dbReference type="Proteomes" id="UP000796761">
    <property type="component" value="Unassembled WGS sequence"/>
</dbReference>
<dbReference type="Pfam" id="PF17919">
    <property type="entry name" value="RT_RNaseH_2"/>
    <property type="match status" value="1"/>
</dbReference>
<dbReference type="InterPro" id="IPR043502">
    <property type="entry name" value="DNA/RNA_pol_sf"/>
</dbReference>
<dbReference type="PANTHER" id="PTHR33064:SF29">
    <property type="entry name" value="PEPTIDASE A2 DOMAIN-CONTAINING PROTEIN-RELATED"/>
    <property type="match status" value="1"/>
</dbReference>
<reference evidence="2" key="1">
    <citation type="submission" date="2019-04" db="EMBL/GenBank/DDBJ databases">
        <title>Genome assembly of Zosterops borbonicus 15179.</title>
        <authorList>
            <person name="Leroy T."/>
            <person name="Anselmetti Y."/>
            <person name="Tilak M.-K."/>
            <person name="Nabholz B."/>
        </authorList>
    </citation>
    <scope>NUCLEOTIDE SEQUENCE</scope>
    <source>
        <strain evidence="2">HGM_15179</strain>
        <tissue evidence="2">Muscle</tissue>
    </source>
</reference>